<evidence type="ECO:0000313" key="7">
    <source>
        <dbReference type="Proteomes" id="UP001154078"/>
    </source>
</evidence>
<dbReference type="InterPro" id="IPR011333">
    <property type="entry name" value="SKP1/BTB/POZ_sf"/>
</dbReference>
<proteinExistence type="predicted"/>
<dbReference type="Pfam" id="PF00415">
    <property type="entry name" value="RCC1"/>
    <property type="match status" value="2"/>
</dbReference>
<feature type="region of interest" description="Disordered" evidence="4">
    <location>
        <begin position="1049"/>
        <end position="1104"/>
    </location>
</feature>
<sequence>MNFKDIPECTEKCKSLTHGDIITAAISKRSISDAEICSYLNHICKNCEGVQDSAGRTALHVASSCGRLEVVRWLVQSRHADLNARDKESGYTALQRSMFYGKIHVAVELIKLGANISQLDHDSLLFLDHAMKDGMKPSLTDTDGELYAWGSNTNHVLGPQQSRTLPELFDGFYKEHPNECVQQICVDKFHSVIVASSGKVFSCGHGQGGRLGIGTQQTIVTPKLISFPENNQEPLLCINASISRDHSIFLMSDGSIFTCGLNTHHVLGIFPPPQELLVPRQIKHLDGIQGVCAQRYHSVAWSQNNLYTWGLNAGQLGHKLNNENGEKYVISPRIVKIINMNENTIKSVAGSDGATAVCTEKGDIYVLHEYQCRKIASRQLNVIQVSIVGGKLDSSLDKDLKTNVKSELKVLALTNTGNLLLWQESDPYLCRCIFTSNRAIIIRQMSINTNGVLLVTFDGEGFQGIIKPRKKIGPIGVQEKKSTKSPFHKFLDKEDCILVKLEKFPKIHRAISISSDSRGNDFCVIQAYPYTNYTFPEITPSDMQLNLKLLLEETDEYDILHDVTFKVEKRKFPVHRYIVASKCPYLEKIIENNNSNEPVVLPNINADIFEQCLMFLYTNTCDLLRIGELKNERLKNLCDKKIDNKNDTEIEKQVEVEKDVSAFEYYNKINPQQHKEKSPEIKAKNPVRMLHELSKKFKCVDLQNALSNLDMTKYTVKVKSGKLFKAKPIKFDMRSFPEHWDVVIKCRDDKIIKAHRCIMAARLEYFANMFSMRWGKSENCEITLPFPKSTALALLEYIYTDNLSGLENKEMEHLFRVLILADQLFVIRLKEQCEWLLTNLLTLKNATQILPFAHMYNAQNLKLCCIKFIVGNLAPFLESHALEELDEEILLDIAEVYFNVKHEISCRVITPYSTAVADEEISLVHTQNPVDLELEVEKSGKKSSQKRRSRTHKSSFSEKRTSESDNNLDSIIQFPDIPEVIQESKQTIELSDRVKAIMRAQNKLYDEDIKCNFEKIGKNDSGTSFDDFPELSSPPCNTAMGSLTKTPKNKVKMTKVSQKQRKRLSSQSDLNNPGSPVISESPKNPWKTITNVTSPQSTPDGKNLTCKWGMGDIISDEKKQKENLVKLKSKLLFYTQVEDKAIDDLHKFYNTENLSEEIILIERVSMGSIASPTWVPRNK</sequence>
<dbReference type="Gene3D" id="2.130.10.30">
    <property type="entry name" value="Regulator of chromosome condensation 1/beta-lactamase-inhibitor protein II"/>
    <property type="match status" value="1"/>
</dbReference>
<feature type="repeat" description="RCC1" evidence="3">
    <location>
        <begin position="254"/>
        <end position="304"/>
    </location>
</feature>
<feature type="repeat" description="ANK" evidence="2">
    <location>
        <begin position="89"/>
        <end position="121"/>
    </location>
</feature>
<evidence type="ECO:0000256" key="1">
    <source>
        <dbReference type="ARBA" id="ARBA00022737"/>
    </source>
</evidence>
<feature type="repeat" description="RCC1" evidence="3">
    <location>
        <begin position="144"/>
        <end position="197"/>
    </location>
</feature>
<protein>
    <recommendedName>
        <fullName evidence="5">BTB domain-containing protein</fullName>
    </recommendedName>
</protein>
<dbReference type="InterPro" id="IPR009091">
    <property type="entry name" value="RCC1/BLIP-II"/>
</dbReference>
<dbReference type="InterPro" id="IPR000408">
    <property type="entry name" value="Reg_chr_condens"/>
</dbReference>
<dbReference type="SUPFAM" id="SSF54695">
    <property type="entry name" value="POZ domain"/>
    <property type="match status" value="2"/>
</dbReference>
<dbReference type="Gene3D" id="1.25.40.20">
    <property type="entry name" value="Ankyrin repeat-containing domain"/>
    <property type="match status" value="1"/>
</dbReference>
<dbReference type="OrthoDB" id="1893551at2759"/>
<dbReference type="AlphaFoldDB" id="A0A9P0FFU1"/>
<dbReference type="InterPro" id="IPR036770">
    <property type="entry name" value="Ankyrin_rpt-contain_sf"/>
</dbReference>
<evidence type="ECO:0000256" key="2">
    <source>
        <dbReference type="PROSITE-ProRule" id="PRU00023"/>
    </source>
</evidence>
<dbReference type="SUPFAM" id="SSF50985">
    <property type="entry name" value="RCC1/BLIP-II"/>
    <property type="match status" value="1"/>
</dbReference>
<feature type="domain" description="BTB" evidence="5">
    <location>
        <begin position="561"/>
        <end position="625"/>
    </location>
</feature>
<feature type="repeat" description="ANK" evidence="2">
    <location>
        <begin position="54"/>
        <end position="87"/>
    </location>
</feature>
<feature type="compositionally biased region" description="Polar residues" evidence="4">
    <location>
        <begin position="1087"/>
        <end position="1100"/>
    </location>
</feature>
<feature type="repeat" description="RCC1" evidence="3">
    <location>
        <begin position="304"/>
        <end position="361"/>
    </location>
</feature>
<dbReference type="PROSITE" id="PS50097">
    <property type="entry name" value="BTB"/>
    <property type="match status" value="2"/>
</dbReference>
<dbReference type="Gene3D" id="3.30.710.10">
    <property type="entry name" value="Potassium Channel Kv1.1, Chain A"/>
    <property type="match status" value="2"/>
</dbReference>
<evidence type="ECO:0000259" key="5">
    <source>
        <dbReference type="PROSITE" id="PS50097"/>
    </source>
</evidence>
<dbReference type="InterPro" id="IPR002110">
    <property type="entry name" value="Ankyrin_rpt"/>
</dbReference>
<dbReference type="InterPro" id="IPR051625">
    <property type="entry name" value="Signaling_Regulatory_Domain"/>
</dbReference>
<dbReference type="SUPFAM" id="SSF48403">
    <property type="entry name" value="Ankyrin repeat"/>
    <property type="match status" value="1"/>
</dbReference>
<feature type="compositionally biased region" description="Basic residues" evidence="4">
    <location>
        <begin position="941"/>
        <end position="953"/>
    </location>
</feature>
<keyword evidence="7" id="KW-1185">Reference proteome</keyword>
<feature type="compositionally biased region" description="Basic residues" evidence="4">
    <location>
        <begin position="1049"/>
        <end position="1064"/>
    </location>
</feature>
<dbReference type="PANTHER" id="PTHR22872">
    <property type="entry name" value="BTK-BINDING PROTEIN-RELATED"/>
    <property type="match status" value="1"/>
</dbReference>
<keyword evidence="2" id="KW-0040">ANK repeat</keyword>
<name>A0A9P0FFU1_BRAAE</name>
<dbReference type="Proteomes" id="UP001154078">
    <property type="component" value="Chromosome 2"/>
</dbReference>
<dbReference type="SMART" id="SM00225">
    <property type="entry name" value="BTB"/>
    <property type="match status" value="2"/>
</dbReference>
<organism evidence="6 7">
    <name type="scientific">Brassicogethes aeneus</name>
    <name type="common">Rape pollen beetle</name>
    <name type="synonym">Meligethes aeneus</name>
    <dbReference type="NCBI Taxonomy" id="1431903"/>
    <lineage>
        <taxon>Eukaryota</taxon>
        <taxon>Metazoa</taxon>
        <taxon>Ecdysozoa</taxon>
        <taxon>Arthropoda</taxon>
        <taxon>Hexapoda</taxon>
        <taxon>Insecta</taxon>
        <taxon>Pterygota</taxon>
        <taxon>Neoptera</taxon>
        <taxon>Endopterygota</taxon>
        <taxon>Coleoptera</taxon>
        <taxon>Polyphaga</taxon>
        <taxon>Cucujiformia</taxon>
        <taxon>Nitidulidae</taxon>
        <taxon>Meligethinae</taxon>
        <taxon>Brassicogethes</taxon>
    </lineage>
</organism>
<dbReference type="EMBL" id="OV121133">
    <property type="protein sequence ID" value="CAH0551472.1"/>
    <property type="molecule type" value="Genomic_DNA"/>
</dbReference>
<dbReference type="PROSITE" id="PS50297">
    <property type="entry name" value="ANK_REP_REGION"/>
    <property type="match status" value="1"/>
</dbReference>
<dbReference type="Pfam" id="PF00651">
    <property type="entry name" value="BTB"/>
    <property type="match status" value="2"/>
</dbReference>
<evidence type="ECO:0000256" key="3">
    <source>
        <dbReference type="PROSITE-ProRule" id="PRU00235"/>
    </source>
</evidence>
<feature type="region of interest" description="Disordered" evidence="4">
    <location>
        <begin position="934"/>
        <end position="969"/>
    </location>
</feature>
<dbReference type="PROSITE" id="PS50012">
    <property type="entry name" value="RCC1_3"/>
    <property type="match status" value="4"/>
</dbReference>
<dbReference type="PANTHER" id="PTHR22872:SF2">
    <property type="entry name" value="INHIBITOR OF BRUTON TYROSINE KINASE"/>
    <property type="match status" value="1"/>
</dbReference>
<feature type="domain" description="BTB" evidence="5">
    <location>
        <begin position="740"/>
        <end position="807"/>
    </location>
</feature>
<dbReference type="SMART" id="SM00248">
    <property type="entry name" value="ANK"/>
    <property type="match status" value="2"/>
</dbReference>
<dbReference type="InterPro" id="IPR000210">
    <property type="entry name" value="BTB/POZ_dom"/>
</dbReference>
<evidence type="ECO:0000313" key="6">
    <source>
        <dbReference type="EMBL" id="CAH0551472.1"/>
    </source>
</evidence>
<accession>A0A9P0FFU1</accession>
<dbReference type="Pfam" id="PF12796">
    <property type="entry name" value="Ank_2"/>
    <property type="match status" value="1"/>
</dbReference>
<dbReference type="PROSITE" id="PS50088">
    <property type="entry name" value="ANK_REPEAT"/>
    <property type="match status" value="2"/>
</dbReference>
<gene>
    <name evidence="6" type="ORF">MELIAE_LOCUS4077</name>
</gene>
<keyword evidence="1" id="KW-0677">Repeat</keyword>
<evidence type="ECO:0000256" key="4">
    <source>
        <dbReference type="SAM" id="MobiDB-lite"/>
    </source>
</evidence>
<reference evidence="6" key="1">
    <citation type="submission" date="2021-12" db="EMBL/GenBank/DDBJ databases">
        <authorList>
            <person name="King R."/>
        </authorList>
    </citation>
    <scope>NUCLEOTIDE SEQUENCE</scope>
</reference>
<feature type="repeat" description="RCC1" evidence="3">
    <location>
        <begin position="198"/>
        <end position="253"/>
    </location>
</feature>